<proteinExistence type="inferred from homology"/>
<dbReference type="InterPro" id="IPR014710">
    <property type="entry name" value="RmlC-like_jellyroll"/>
</dbReference>
<dbReference type="RefSeq" id="WP_026937437.1">
    <property type="nucleotide sequence ID" value="NZ_CP028426.1"/>
</dbReference>
<dbReference type="InterPro" id="IPR001250">
    <property type="entry name" value="Man6P_Isoase-1"/>
</dbReference>
<keyword evidence="7 9" id="KW-0413">Isomerase</keyword>
<evidence type="ECO:0000256" key="1">
    <source>
        <dbReference type="ARBA" id="ARBA00000757"/>
    </source>
</evidence>
<organism evidence="9 10">
    <name type="scientific">Gulosibacter molinativorax</name>
    <dbReference type="NCBI Taxonomy" id="256821"/>
    <lineage>
        <taxon>Bacteria</taxon>
        <taxon>Bacillati</taxon>
        <taxon>Actinomycetota</taxon>
        <taxon>Actinomycetes</taxon>
        <taxon>Micrococcales</taxon>
        <taxon>Microbacteriaceae</taxon>
        <taxon>Gulosibacter</taxon>
    </lineage>
</organism>
<keyword evidence="6" id="KW-0862">Zinc</keyword>
<dbReference type="PANTHER" id="PTHR10309:SF0">
    <property type="entry name" value="MANNOSE-6-PHOSPHATE ISOMERASE"/>
    <property type="match status" value="1"/>
</dbReference>
<protein>
    <recommendedName>
        <fullName evidence="4">mannose-6-phosphate isomerase</fullName>
        <ecNumber evidence="4">5.3.1.8</ecNumber>
    </recommendedName>
</protein>
<feature type="domain" description="Phosphomannose isomerase type I catalytic" evidence="8">
    <location>
        <begin position="6"/>
        <end position="168"/>
    </location>
</feature>
<evidence type="ECO:0000256" key="6">
    <source>
        <dbReference type="ARBA" id="ARBA00022833"/>
    </source>
</evidence>
<evidence type="ECO:0000256" key="3">
    <source>
        <dbReference type="ARBA" id="ARBA00010772"/>
    </source>
</evidence>
<evidence type="ECO:0000256" key="5">
    <source>
        <dbReference type="ARBA" id="ARBA00022723"/>
    </source>
</evidence>
<comment type="similarity">
    <text evidence="3">Belongs to the mannose-6-phosphate isomerase type 1 family.</text>
</comment>
<accession>A0ABT7C800</accession>
<dbReference type="Proteomes" id="UP001170379">
    <property type="component" value="Unassembled WGS sequence"/>
</dbReference>
<dbReference type="EC" id="5.3.1.8" evidence="4"/>
<dbReference type="InterPro" id="IPR046457">
    <property type="entry name" value="PMI_typeI_cat"/>
</dbReference>
<comment type="caution">
    <text evidence="9">The sequence shown here is derived from an EMBL/GenBank/DDBJ whole genome shotgun (WGS) entry which is preliminary data.</text>
</comment>
<dbReference type="EMBL" id="PXVD01000011">
    <property type="protein sequence ID" value="MDJ1371315.1"/>
    <property type="molecule type" value="Genomic_DNA"/>
</dbReference>
<reference evidence="9" key="2">
    <citation type="journal article" date="2022" name="Sci. Rep.">
        <title>In silico prediction of the enzymes involved in the degradation of the herbicide molinate by Gulosibacter molinativorax ON4T.</title>
        <authorList>
            <person name="Lopes A.R."/>
            <person name="Bunin E."/>
            <person name="Viana A.T."/>
            <person name="Froufe H."/>
            <person name="Munoz-Merida A."/>
            <person name="Pinho D."/>
            <person name="Figueiredo J."/>
            <person name="Barroso C."/>
            <person name="Vaz-Moreira I."/>
            <person name="Bellanger X."/>
            <person name="Egas C."/>
            <person name="Nunes O.C."/>
        </authorList>
    </citation>
    <scope>NUCLEOTIDE SEQUENCE</scope>
    <source>
        <strain evidence="9">ON4</strain>
    </source>
</reference>
<dbReference type="NCBIfam" id="TIGR00218">
    <property type="entry name" value="manA"/>
    <property type="match status" value="1"/>
</dbReference>
<name>A0ABT7C800_9MICO</name>
<keyword evidence="10" id="KW-1185">Reference proteome</keyword>
<dbReference type="SUPFAM" id="SSF51182">
    <property type="entry name" value="RmlC-like cupins"/>
    <property type="match status" value="1"/>
</dbReference>
<dbReference type="PIRSF" id="PIRSF001480">
    <property type="entry name" value="Mannose-6-phosphate_isomerase"/>
    <property type="match status" value="1"/>
</dbReference>
<dbReference type="CDD" id="cd07011">
    <property type="entry name" value="cupin_PMI_type_I_N"/>
    <property type="match status" value="1"/>
</dbReference>
<dbReference type="InterPro" id="IPR016305">
    <property type="entry name" value="Mannose-6-P_Isomerase"/>
</dbReference>
<dbReference type="InterPro" id="IPR011051">
    <property type="entry name" value="RmlC_Cupin_sf"/>
</dbReference>
<dbReference type="PANTHER" id="PTHR10309">
    <property type="entry name" value="MANNOSE-6-PHOSPHATE ISOMERASE"/>
    <property type="match status" value="1"/>
</dbReference>
<dbReference type="Gene3D" id="2.60.120.10">
    <property type="entry name" value="Jelly Rolls"/>
    <property type="match status" value="2"/>
</dbReference>
<dbReference type="PRINTS" id="PR00714">
    <property type="entry name" value="MAN6PISMRASE"/>
</dbReference>
<comment type="cofactor">
    <cofactor evidence="2">
        <name>Zn(2+)</name>
        <dbReference type="ChEBI" id="CHEBI:29105"/>
    </cofactor>
</comment>
<evidence type="ECO:0000256" key="4">
    <source>
        <dbReference type="ARBA" id="ARBA00011956"/>
    </source>
</evidence>
<gene>
    <name evidence="9" type="primary">manA</name>
    <name evidence="9" type="ORF">C7K25_08030</name>
</gene>
<comment type="catalytic activity">
    <reaction evidence="1">
        <text>D-mannose 6-phosphate = D-fructose 6-phosphate</text>
        <dbReference type="Rhea" id="RHEA:12356"/>
        <dbReference type="ChEBI" id="CHEBI:58735"/>
        <dbReference type="ChEBI" id="CHEBI:61527"/>
        <dbReference type="EC" id="5.3.1.8"/>
    </reaction>
</comment>
<keyword evidence="5" id="KW-0479">Metal-binding</keyword>
<evidence type="ECO:0000259" key="8">
    <source>
        <dbReference type="Pfam" id="PF20511"/>
    </source>
</evidence>
<evidence type="ECO:0000313" key="10">
    <source>
        <dbReference type="Proteomes" id="UP001170379"/>
    </source>
</evidence>
<dbReference type="GO" id="GO:0016853">
    <property type="term" value="F:isomerase activity"/>
    <property type="evidence" value="ECO:0007669"/>
    <property type="project" value="UniProtKB-KW"/>
</dbReference>
<dbReference type="Gene3D" id="1.10.441.10">
    <property type="entry name" value="Phosphomannose Isomerase, domain 2"/>
    <property type="match status" value="1"/>
</dbReference>
<evidence type="ECO:0000313" key="9">
    <source>
        <dbReference type="EMBL" id="MDJ1371315.1"/>
    </source>
</evidence>
<evidence type="ECO:0000256" key="2">
    <source>
        <dbReference type="ARBA" id="ARBA00001947"/>
    </source>
</evidence>
<dbReference type="Pfam" id="PF20511">
    <property type="entry name" value="PMI_typeI_cat"/>
    <property type="match status" value="1"/>
</dbReference>
<sequence>MFVEIENTPIRYAWGARGALSEYLGNAGVLVEPETGTGDSAPIQAEVWLGSHYGSPSRISRPETASGAKDLAEWIERDPEAALGRYAQGLRVGDPVRLPFLLKVLAAGKPLSLQVHPSLQKAREGFAAEEAEGIPRLAHNRNYRDPFHKPELLVALSPEMSALAGFRDFVEVKELVQHVSTFAGGAFGAFATRVDALEDSESLGELVAWVLEGSPEALAAAKAVDAWLDSADDRYGRERENVRRIRTEHPNDSGVLTTLLMNHIQLRRGESVYVRSGTIHAYLEGVGIEIMAASDNVLRGGLTNKHVDVPELLRVLDCSPTPPPLLEPVEQAPGHMILSGAEPDFRLHRFTGELIGVDVNGPGIALCLGDRAELVGGDGATHALSRGEAVYITQDERHVTVSADDLVIASAAVPADVALPL</sequence>
<evidence type="ECO:0000256" key="7">
    <source>
        <dbReference type="ARBA" id="ARBA00023235"/>
    </source>
</evidence>
<reference evidence="9" key="1">
    <citation type="submission" date="2018-03" db="EMBL/GenBank/DDBJ databases">
        <authorList>
            <person name="Nunes O.C."/>
            <person name="Lopes A.R."/>
            <person name="Froufe H."/>
            <person name="Munoz-Merida A."/>
            <person name="Barroso C."/>
            <person name="Egas C."/>
        </authorList>
    </citation>
    <scope>NUCLEOTIDE SEQUENCE</scope>
    <source>
        <strain evidence="9">ON4</strain>
    </source>
</reference>